<feature type="region of interest" description="Disordered" evidence="3">
    <location>
        <begin position="1"/>
        <end position="25"/>
    </location>
</feature>
<dbReference type="InterPro" id="IPR016032">
    <property type="entry name" value="Sig_transdc_resp-reg_C-effctor"/>
</dbReference>
<dbReference type="PANTHER" id="PTHR16305">
    <property type="entry name" value="TESTICULAR SOLUBLE ADENYLYL CYCLASE"/>
    <property type="match status" value="1"/>
</dbReference>
<gene>
    <name evidence="5" type="ORF">GCM10014715_76830</name>
</gene>
<reference evidence="5" key="1">
    <citation type="journal article" date="2014" name="Int. J. Syst. Evol. Microbiol.">
        <title>Complete genome sequence of Corynebacterium casei LMG S-19264T (=DSM 44701T), isolated from a smear-ripened cheese.</title>
        <authorList>
            <consortium name="US DOE Joint Genome Institute (JGI-PGF)"/>
            <person name="Walter F."/>
            <person name="Albersmeier A."/>
            <person name="Kalinowski J."/>
            <person name="Ruckert C."/>
        </authorList>
    </citation>
    <scope>NUCLEOTIDE SEQUENCE</scope>
    <source>
        <strain evidence="5">JCM 3302</strain>
    </source>
</reference>
<dbReference type="EMBL" id="BNBC01000056">
    <property type="protein sequence ID" value="GHF09665.1"/>
    <property type="molecule type" value="Genomic_DNA"/>
</dbReference>
<dbReference type="GO" id="GO:0006355">
    <property type="term" value="P:regulation of DNA-templated transcription"/>
    <property type="evidence" value="ECO:0007669"/>
    <property type="project" value="InterPro"/>
</dbReference>
<dbReference type="InterPro" id="IPR027417">
    <property type="entry name" value="P-loop_NTPase"/>
</dbReference>
<dbReference type="Proteomes" id="UP000641386">
    <property type="component" value="Unassembled WGS sequence"/>
</dbReference>
<dbReference type="CDD" id="cd06170">
    <property type="entry name" value="LuxR_C_like"/>
    <property type="match status" value="1"/>
</dbReference>
<evidence type="ECO:0000256" key="3">
    <source>
        <dbReference type="SAM" id="MobiDB-lite"/>
    </source>
</evidence>
<reference evidence="5" key="2">
    <citation type="submission" date="2020-09" db="EMBL/GenBank/DDBJ databases">
        <authorList>
            <person name="Sun Q."/>
            <person name="Ohkuma M."/>
        </authorList>
    </citation>
    <scope>NUCLEOTIDE SEQUENCE</scope>
    <source>
        <strain evidence="5">JCM 3302</strain>
    </source>
</reference>
<proteinExistence type="predicted"/>
<keyword evidence="2" id="KW-0067">ATP-binding</keyword>
<feature type="domain" description="HTH luxR-type" evidence="4">
    <location>
        <begin position="889"/>
        <end position="953"/>
    </location>
</feature>
<sequence>MNVRTSAPSPTPPTPDPATDVGRSNTRGYGALAAALVVGTPLRGRDEALTGIGMALDRAREHHGTAVVLRGGPGSGKSALLRWTADRAVTEGWQVFHLAGTHQGALVPFAALRSLAYPVLNTSPDLPYSLRSAFLDAMAVGVGSSDALLAYSALWQMLFAAARACPTLVIVDDCHWLDPGSARALAFLAHRLQGSRLVILAAAPSHRHGPFDGDDVKEIVLDALDDTSAAALLADHHPGLAPLVRSTVMAAAGGNPLALLDLPAALTSRQRRGEALLPDPLPAGPALDRALGGRFRELPADTRTVLSLMAIAAGEVERKLVNSVAENLGISPNAIAVAERAGLVVGDRVLCFAEPVYRSVADSTAPASLRRKAYAAWAEYGLARYDALGHRGRADTRGEDTAARLEALARAATTRGDWNVAVRAYQRAGDLTTLPAERTRRHVAAGSAALRAGRPGLALALTRESDIADGRSATARTLQLVRACAEYETAFFAEHARRELADALKPGPVVGADVRDETVLRLAELSSLLHRPGPARQALDWLDRFGQGGAPLRIAVTAQLAATSRAAGSRAQLHEAADRLDTAQGPFDARELVWLADTALRIDETALGNHLVSTALRRVERDDRTRLHHCWALQADLMVSAGRWAELRRIAPSRIEAAGRDGLARRGVDIRAQLLMVCSYQGRRDEAEPLLRQVRQWGVDHGSVHHVQLAAHAACVMALAAGDETPADVVGLVALPVADDSLVSTVARRAHVDVVQAALAREDIAGARRQHDRAVELGLDQVSADMAVRVGHGEALISAHAGAPDTEDRFRRAHEAARKSSCPFDRARLALDYGSWLRRQRETSAARTQLRAAHDAFARLGAAPWRERARRELRATGVSVRDQGAEETPTSGVLFLSAQERRIARLAAAGLSNRQIADQLFISPRTVGSHLYKVFPRLGISSRRELRSALRDFDDRT</sequence>
<evidence type="ECO:0000313" key="6">
    <source>
        <dbReference type="Proteomes" id="UP000641386"/>
    </source>
</evidence>
<dbReference type="Pfam" id="PF00196">
    <property type="entry name" value="GerE"/>
    <property type="match status" value="1"/>
</dbReference>
<dbReference type="SUPFAM" id="SSF52540">
    <property type="entry name" value="P-loop containing nucleoside triphosphate hydrolases"/>
    <property type="match status" value="1"/>
</dbReference>
<dbReference type="GO" id="GO:0005524">
    <property type="term" value="F:ATP binding"/>
    <property type="evidence" value="ECO:0007669"/>
    <property type="project" value="UniProtKB-KW"/>
</dbReference>
<dbReference type="InterPro" id="IPR041664">
    <property type="entry name" value="AAA_16"/>
</dbReference>
<keyword evidence="1" id="KW-0547">Nucleotide-binding</keyword>
<dbReference type="PROSITE" id="PS50043">
    <property type="entry name" value="HTH_LUXR_2"/>
    <property type="match status" value="1"/>
</dbReference>
<dbReference type="Pfam" id="PF13191">
    <property type="entry name" value="AAA_16"/>
    <property type="match status" value="1"/>
</dbReference>
<dbReference type="SMART" id="SM00421">
    <property type="entry name" value="HTH_LUXR"/>
    <property type="match status" value="1"/>
</dbReference>
<dbReference type="Gene3D" id="1.10.10.10">
    <property type="entry name" value="Winged helix-like DNA-binding domain superfamily/Winged helix DNA-binding domain"/>
    <property type="match status" value="1"/>
</dbReference>
<dbReference type="PRINTS" id="PR00038">
    <property type="entry name" value="HTHLUXR"/>
</dbReference>
<dbReference type="GO" id="GO:0003677">
    <property type="term" value="F:DNA binding"/>
    <property type="evidence" value="ECO:0007669"/>
    <property type="project" value="InterPro"/>
</dbReference>
<dbReference type="AlphaFoldDB" id="A0A919AK42"/>
<accession>A0A919AK42</accession>
<keyword evidence="6" id="KW-1185">Reference proteome</keyword>
<protein>
    <submittedName>
        <fullName evidence="5">LuxR family transcriptional regulator</fullName>
    </submittedName>
</protein>
<dbReference type="PANTHER" id="PTHR16305:SF35">
    <property type="entry name" value="TRANSCRIPTIONAL ACTIVATOR DOMAIN"/>
    <property type="match status" value="1"/>
</dbReference>
<evidence type="ECO:0000256" key="2">
    <source>
        <dbReference type="ARBA" id="ARBA00022840"/>
    </source>
</evidence>
<dbReference type="GO" id="GO:0004016">
    <property type="term" value="F:adenylate cyclase activity"/>
    <property type="evidence" value="ECO:0007669"/>
    <property type="project" value="TreeGrafter"/>
</dbReference>
<dbReference type="GO" id="GO:0005737">
    <property type="term" value="C:cytoplasm"/>
    <property type="evidence" value="ECO:0007669"/>
    <property type="project" value="TreeGrafter"/>
</dbReference>
<dbReference type="InterPro" id="IPR000792">
    <property type="entry name" value="Tscrpt_reg_LuxR_C"/>
</dbReference>
<dbReference type="InterPro" id="IPR036388">
    <property type="entry name" value="WH-like_DNA-bd_sf"/>
</dbReference>
<evidence type="ECO:0000313" key="5">
    <source>
        <dbReference type="EMBL" id="GHF09665.1"/>
    </source>
</evidence>
<evidence type="ECO:0000256" key="1">
    <source>
        <dbReference type="ARBA" id="ARBA00022741"/>
    </source>
</evidence>
<name>A0A919AK42_9ACTN</name>
<dbReference type="SUPFAM" id="SSF46894">
    <property type="entry name" value="C-terminal effector domain of the bipartite response regulators"/>
    <property type="match status" value="1"/>
</dbReference>
<organism evidence="5 6">
    <name type="scientific">Streptomyces spiralis</name>
    <dbReference type="NCBI Taxonomy" id="66376"/>
    <lineage>
        <taxon>Bacteria</taxon>
        <taxon>Bacillati</taxon>
        <taxon>Actinomycetota</taxon>
        <taxon>Actinomycetes</taxon>
        <taxon>Kitasatosporales</taxon>
        <taxon>Streptomycetaceae</taxon>
        <taxon>Streptomyces</taxon>
    </lineage>
</organism>
<evidence type="ECO:0000259" key="4">
    <source>
        <dbReference type="PROSITE" id="PS50043"/>
    </source>
</evidence>
<comment type="caution">
    <text evidence="5">The sequence shown here is derived from an EMBL/GenBank/DDBJ whole genome shotgun (WGS) entry which is preliminary data.</text>
</comment>